<feature type="domain" description="AlgX/AlgJ SGNH hydrolase-like" evidence="8">
    <location>
        <begin position="68"/>
        <end position="241"/>
    </location>
</feature>
<evidence type="ECO:0000256" key="5">
    <source>
        <dbReference type="ARBA" id="ARBA00022764"/>
    </source>
</evidence>
<dbReference type="HOGENOM" id="CLU_040796_0_0_6"/>
<keyword evidence="6" id="KW-0016">Alginate biosynthesis</keyword>
<dbReference type="AlphaFoldDB" id="Q3K777"/>
<comment type="pathway">
    <text evidence="2">Glycan biosynthesis; alginate biosynthesis.</text>
</comment>
<dbReference type="Proteomes" id="UP000002704">
    <property type="component" value="Chromosome"/>
</dbReference>
<evidence type="ECO:0000256" key="7">
    <source>
        <dbReference type="ARBA" id="ARBA00023315"/>
    </source>
</evidence>
<evidence type="ECO:0000259" key="8">
    <source>
        <dbReference type="Pfam" id="PF16822"/>
    </source>
</evidence>
<organism evidence="9 10">
    <name type="scientific">Pseudomonas fluorescens (strain Pf0-1)</name>
    <dbReference type="NCBI Taxonomy" id="205922"/>
    <lineage>
        <taxon>Bacteria</taxon>
        <taxon>Pseudomonadati</taxon>
        <taxon>Pseudomonadota</taxon>
        <taxon>Gammaproteobacteria</taxon>
        <taxon>Pseudomonadales</taxon>
        <taxon>Pseudomonadaceae</taxon>
        <taxon>Pseudomonas</taxon>
    </lineage>
</organism>
<dbReference type="GO" id="GO:0042121">
    <property type="term" value="P:alginic acid biosynthetic process"/>
    <property type="evidence" value="ECO:0007669"/>
    <property type="project" value="UniProtKB-UniPathway"/>
</dbReference>
<dbReference type="KEGG" id="pfo:Pfl01_4640"/>
<keyword evidence="4" id="KW-0732">Signal</keyword>
<dbReference type="UniPathway" id="UPA00286"/>
<accession>Q3K777</accession>
<reference evidence="9 10" key="1">
    <citation type="journal article" date="2009" name="Genome Biol.">
        <title>Genomic and genetic analyses of diversity and plant interactions of Pseudomonas fluorescens.</title>
        <authorList>
            <person name="Silby M.W."/>
            <person name="Cerdeno-Tarraga A.M."/>
            <person name="Vernikos G.S."/>
            <person name="Giddens S.R."/>
            <person name="Jackson R.W."/>
            <person name="Preston G.M."/>
            <person name="Zhang X.X."/>
            <person name="Moon C.D."/>
            <person name="Gehrig S.M."/>
            <person name="Godfrey S.A."/>
            <person name="Knight C.G."/>
            <person name="Malone J.G."/>
            <person name="Robinson Z."/>
            <person name="Spiers A.J."/>
            <person name="Harris S."/>
            <person name="Challis G.L."/>
            <person name="Yaxley A.M."/>
            <person name="Harris D."/>
            <person name="Seeger K."/>
            <person name="Murphy L."/>
            <person name="Rutter S."/>
            <person name="Squares R."/>
            <person name="Quail M.A."/>
            <person name="Saunders E."/>
            <person name="Mavromatis K."/>
            <person name="Brettin T.S."/>
            <person name="Bentley S.D."/>
            <person name="Hothersall J."/>
            <person name="Stephens E."/>
            <person name="Thomas C.M."/>
            <person name="Parkhill J."/>
            <person name="Levy S.B."/>
            <person name="Rainey P.B."/>
            <person name="Thomson N.R."/>
        </authorList>
    </citation>
    <scope>NUCLEOTIDE SEQUENCE [LARGE SCALE GENOMIC DNA]</scope>
    <source>
        <strain evidence="9 10">Pf0-1</strain>
    </source>
</reference>
<dbReference type="eggNOG" id="COG0457">
    <property type="taxonomic scope" value="Bacteria"/>
</dbReference>
<evidence type="ECO:0000313" key="10">
    <source>
        <dbReference type="Proteomes" id="UP000002704"/>
    </source>
</evidence>
<dbReference type="Pfam" id="PF16822">
    <property type="entry name" value="ALGX"/>
    <property type="match status" value="1"/>
</dbReference>
<evidence type="ECO:0000256" key="1">
    <source>
        <dbReference type="ARBA" id="ARBA00004418"/>
    </source>
</evidence>
<protein>
    <recommendedName>
        <fullName evidence="8">AlgX/AlgJ SGNH hydrolase-like domain-containing protein</fullName>
    </recommendedName>
</protein>
<comment type="subcellular location">
    <subcellularLocation>
        <location evidence="1">Periplasm</location>
    </subcellularLocation>
</comment>
<keyword evidence="5" id="KW-0574">Periplasm</keyword>
<evidence type="ECO:0000256" key="6">
    <source>
        <dbReference type="ARBA" id="ARBA00022841"/>
    </source>
</evidence>
<evidence type="ECO:0000256" key="4">
    <source>
        <dbReference type="ARBA" id="ARBA00022729"/>
    </source>
</evidence>
<keyword evidence="3" id="KW-0808">Transferase</keyword>
<evidence type="ECO:0000313" key="9">
    <source>
        <dbReference type="EMBL" id="ABA76377.1"/>
    </source>
</evidence>
<keyword evidence="7" id="KW-0012">Acyltransferase</keyword>
<dbReference type="InterPro" id="IPR031811">
    <property type="entry name" value="ALGX/ALGJ_SGNH-like"/>
</dbReference>
<dbReference type="RefSeq" id="WP_011335838.1">
    <property type="nucleotide sequence ID" value="NC_007492.2"/>
</dbReference>
<sequence>MKRQLYAALTLTALIMCTVPTVNLYQVFTTQSDVKWWKAKVLYNMDLFHGLISKLIYPMGISIHPGKVIIGKEGWLFLGDEYADKISVKRAGVDQKETQIIESVARSMESWDQWLSSKGVTAFRIVIGPDKDSVYPEYLPEWSSHTSPRPTDVLLRHARGNIYVDPTKAVVQAKLQFAHPLYYQTDTHWNNAGAWIAFDELRKSLDKTQARLTWPQAREPLTLTTHKRAGGDLAHFLRIQESLSDNEVLLNFPDEYSLPVEHHDFNSGEMTFSGQNIGIASPASPLLVSSPQALNSKKVLWLRDSFGTAMTPLMTATFTETLHVYYLLLKPEALVALVERFQPDYVFITSVERDIRGDFFQSGPPVTHVDAAVIN</sequence>
<name>Q3K777_PSEPF</name>
<dbReference type="GO" id="GO:0042597">
    <property type="term" value="C:periplasmic space"/>
    <property type="evidence" value="ECO:0007669"/>
    <property type="project" value="UniProtKB-SubCell"/>
</dbReference>
<dbReference type="GO" id="GO:0016746">
    <property type="term" value="F:acyltransferase activity"/>
    <property type="evidence" value="ECO:0007669"/>
    <property type="project" value="UniProtKB-KW"/>
</dbReference>
<proteinExistence type="predicted"/>
<evidence type="ECO:0000256" key="2">
    <source>
        <dbReference type="ARBA" id="ARBA00005182"/>
    </source>
</evidence>
<gene>
    <name evidence="9" type="ordered locus">Pfl01_4640</name>
</gene>
<dbReference type="EMBL" id="CP000094">
    <property type="protein sequence ID" value="ABA76377.1"/>
    <property type="molecule type" value="Genomic_DNA"/>
</dbReference>
<evidence type="ECO:0000256" key="3">
    <source>
        <dbReference type="ARBA" id="ARBA00022679"/>
    </source>
</evidence>